<keyword evidence="3" id="KW-1185">Reference proteome</keyword>
<evidence type="ECO:0000256" key="1">
    <source>
        <dbReference type="SAM" id="MobiDB-lite"/>
    </source>
</evidence>
<evidence type="ECO:0000313" key="2">
    <source>
        <dbReference type="EMBL" id="PYI08379.1"/>
    </source>
</evidence>
<evidence type="ECO:0000313" key="3">
    <source>
        <dbReference type="Proteomes" id="UP000248423"/>
    </source>
</evidence>
<accession>A0A319F095</accession>
<reference evidence="2 3" key="1">
    <citation type="submission" date="2018-02" db="EMBL/GenBank/DDBJ databases">
        <title>The genomes of Aspergillus section Nigri reveals drivers in fungal speciation.</title>
        <authorList>
            <consortium name="DOE Joint Genome Institute"/>
            <person name="Vesth T.C."/>
            <person name="Nybo J."/>
            <person name="Theobald S."/>
            <person name="Brandl J."/>
            <person name="Frisvad J.C."/>
            <person name="Nielsen K.F."/>
            <person name="Lyhne E.K."/>
            <person name="Kogle M.E."/>
            <person name="Kuo A."/>
            <person name="Riley R."/>
            <person name="Clum A."/>
            <person name="Nolan M."/>
            <person name="Lipzen A."/>
            <person name="Salamov A."/>
            <person name="Henrissat B."/>
            <person name="Wiebenga A."/>
            <person name="De vries R.P."/>
            <person name="Grigoriev I.V."/>
            <person name="Mortensen U.H."/>
            <person name="Andersen M.R."/>
            <person name="Baker S.E."/>
        </authorList>
    </citation>
    <scope>NUCLEOTIDE SEQUENCE [LARGE SCALE GENOMIC DNA]</scope>
    <source>
        <strain evidence="2 3">CBS 121057</strain>
    </source>
</reference>
<dbReference type="EMBL" id="KZ826335">
    <property type="protein sequence ID" value="PYI08379.1"/>
    <property type="molecule type" value="Genomic_DNA"/>
</dbReference>
<name>A0A319F095_ASPSB</name>
<proteinExistence type="predicted"/>
<dbReference type="OrthoDB" id="4471293at2759"/>
<dbReference type="Proteomes" id="UP000248423">
    <property type="component" value="Unassembled WGS sequence"/>
</dbReference>
<sequence length="171" mass="19648">MTQRPSEGQGLQQDRVYDQEQDDPAEEVHATACSDEDISLVTQQEWIEELRSLFASRDPSQRPDITDDLGHFGLVYNIRTTSPKRDAWLFRMLVSFHTNIKIMSDMVFRNLELDIEPYHGGPIQVLGHQDQTPIGTVKLRWGFCGREKLYNTLFYVVEGVNYDLLLGMPSA</sequence>
<gene>
    <name evidence="2" type="ORF">BO78DRAFT_416833</name>
</gene>
<feature type="compositionally biased region" description="Polar residues" evidence="1">
    <location>
        <begin position="1"/>
        <end position="12"/>
    </location>
</feature>
<feature type="region of interest" description="Disordered" evidence="1">
    <location>
        <begin position="1"/>
        <end position="35"/>
    </location>
</feature>
<protein>
    <submittedName>
        <fullName evidence="2">Uncharacterized protein</fullName>
    </submittedName>
</protein>
<dbReference type="AlphaFoldDB" id="A0A319F095"/>
<dbReference type="VEuPathDB" id="FungiDB:BO78DRAFT_416833"/>
<organism evidence="2 3">
    <name type="scientific">Aspergillus sclerotiicarbonarius (strain CBS 121057 / IBT 28362)</name>
    <dbReference type="NCBI Taxonomy" id="1448318"/>
    <lineage>
        <taxon>Eukaryota</taxon>
        <taxon>Fungi</taxon>
        <taxon>Dikarya</taxon>
        <taxon>Ascomycota</taxon>
        <taxon>Pezizomycotina</taxon>
        <taxon>Eurotiomycetes</taxon>
        <taxon>Eurotiomycetidae</taxon>
        <taxon>Eurotiales</taxon>
        <taxon>Aspergillaceae</taxon>
        <taxon>Aspergillus</taxon>
        <taxon>Aspergillus subgen. Circumdati</taxon>
    </lineage>
</organism>